<dbReference type="OrthoDB" id="4843387at2759"/>
<dbReference type="InterPro" id="IPR036397">
    <property type="entry name" value="RNaseH_sf"/>
</dbReference>
<gene>
    <name evidence="1" type="ORF">AVEN_128545_1</name>
</gene>
<evidence type="ECO:0000313" key="1">
    <source>
        <dbReference type="EMBL" id="GBM95158.1"/>
    </source>
</evidence>
<organism evidence="1 2">
    <name type="scientific">Araneus ventricosus</name>
    <name type="common">Orbweaver spider</name>
    <name type="synonym">Epeira ventricosa</name>
    <dbReference type="NCBI Taxonomy" id="182803"/>
    <lineage>
        <taxon>Eukaryota</taxon>
        <taxon>Metazoa</taxon>
        <taxon>Ecdysozoa</taxon>
        <taxon>Arthropoda</taxon>
        <taxon>Chelicerata</taxon>
        <taxon>Arachnida</taxon>
        <taxon>Araneae</taxon>
        <taxon>Araneomorphae</taxon>
        <taxon>Entelegynae</taxon>
        <taxon>Araneoidea</taxon>
        <taxon>Araneidae</taxon>
        <taxon>Araneus</taxon>
    </lineage>
</organism>
<dbReference type="AlphaFoldDB" id="A0A4Y2K050"/>
<comment type="caution">
    <text evidence="1">The sequence shown here is derived from an EMBL/GenBank/DDBJ whole genome shotgun (WGS) entry which is preliminary data.</text>
</comment>
<dbReference type="Gene3D" id="3.30.420.10">
    <property type="entry name" value="Ribonuclease H-like superfamily/Ribonuclease H"/>
    <property type="match status" value="1"/>
</dbReference>
<reference evidence="1 2" key="1">
    <citation type="journal article" date="2019" name="Sci. Rep.">
        <title>Orb-weaving spider Araneus ventricosus genome elucidates the spidroin gene catalogue.</title>
        <authorList>
            <person name="Kono N."/>
            <person name="Nakamura H."/>
            <person name="Ohtoshi R."/>
            <person name="Moran D.A.P."/>
            <person name="Shinohara A."/>
            <person name="Yoshida Y."/>
            <person name="Fujiwara M."/>
            <person name="Mori M."/>
            <person name="Tomita M."/>
            <person name="Arakawa K."/>
        </authorList>
    </citation>
    <scope>NUCLEOTIDE SEQUENCE [LARGE SCALE GENOMIC DNA]</scope>
</reference>
<evidence type="ECO:0000313" key="2">
    <source>
        <dbReference type="Proteomes" id="UP000499080"/>
    </source>
</evidence>
<dbReference type="GO" id="GO:0003676">
    <property type="term" value="F:nucleic acid binding"/>
    <property type="evidence" value="ECO:0007669"/>
    <property type="project" value="InterPro"/>
</dbReference>
<protein>
    <recommendedName>
        <fullName evidence="3">Tc1-like transposase DDE domain-containing protein</fullName>
    </recommendedName>
</protein>
<evidence type="ECO:0008006" key="3">
    <source>
        <dbReference type="Google" id="ProtNLM"/>
    </source>
</evidence>
<dbReference type="Proteomes" id="UP000499080">
    <property type="component" value="Unassembled WGS sequence"/>
</dbReference>
<name>A0A4Y2K050_ARAVE</name>
<accession>A0A4Y2K050</accession>
<dbReference type="EMBL" id="BGPR01004036">
    <property type="protein sequence ID" value="GBM95158.1"/>
    <property type="molecule type" value="Genomic_DNA"/>
</dbReference>
<proteinExistence type="predicted"/>
<sequence>MMASTSRTMRGVIQLAVHVRGSKSTRMSLPYSPWPTNSPDLKPIEKLWDHLDRVVRAIDPQPCNLAQLATALESAWLNIPVNTFRNLIDSLPARLAAVRNAKGGYSSF</sequence>
<keyword evidence="2" id="KW-1185">Reference proteome</keyword>